<proteinExistence type="predicted"/>
<evidence type="ECO:0000313" key="2">
    <source>
        <dbReference type="EMBL" id="CAA2105903.1"/>
    </source>
</evidence>
<dbReference type="PANTHER" id="PTHR37017:SF11">
    <property type="entry name" value="ESTERASE_LIPASE_THIOESTERASE DOMAIN-CONTAINING PROTEIN"/>
    <property type="match status" value="1"/>
</dbReference>
<feature type="domain" description="AB hydrolase-1" evidence="1">
    <location>
        <begin position="28"/>
        <end position="263"/>
    </location>
</feature>
<dbReference type="EC" id="3.1.1.88" evidence="2"/>
<accession>A0A679J0V3</accession>
<protein>
    <submittedName>
        <fullName evidence="2">Pyrethroid hydrolase</fullName>
        <ecNumber evidence="2">3.1.1.88</ecNumber>
    </submittedName>
</protein>
<keyword evidence="2" id="KW-0378">Hydrolase</keyword>
<evidence type="ECO:0000259" key="1">
    <source>
        <dbReference type="Pfam" id="PF12697"/>
    </source>
</evidence>
<dbReference type="Pfam" id="PF12697">
    <property type="entry name" value="Abhydrolase_6"/>
    <property type="match status" value="1"/>
</dbReference>
<dbReference type="Gene3D" id="3.40.50.1820">
    <property type="entry name" value="alpha/beta hydrolase"/>
    <property type="match status" value="1"/>
</dbReference>
<dbReference type="InterPro" id="IPR029058">
    <property type="entry name" value="AB_hydrolase_fold"/>
</dbReference>
<dbReference type="InterPro" id="IPR052897">
    <property type="entry name" value="Sec-Metab_Biosynth_Hydrolase"/>
</dbReference>
<gene>
    <name evidence="2" type="primary">pytH</name>
    <name evidence="2" type="ORF">MBUL_03422</name>
</gene>
<dbReference type="EMBL" id="LR743504">
    <property type="protein sequence ID" value="CAA2105903.1"/>
    <property type="molecule type" value="Genomic_DNA"/>
</dbReference>
<dbReference type="AlphaFoldDB" id="A0A679J0V3"/>
<reference evidence="2" key="1">
    <citation type="submission" date="2019-12" db="EMBL/GenBank/DDBJ databases">
        <authorList>
            <person name="Cremers G."/>
        </authorList>
    </citation>
    <scope>NUCLEOTIDE SEQUENCE</scope>
    <source>
        <strain evidence="2">Mbul1</strain>
    </source>
</reference>
<organism evidence="2">
    <name type="scientific">Methylobacterium bullatum</name>
    <dbReference type="NCBI Taxonomy" id="570505"/>
    <lineage>
        <taxon>Bacteria</taxon>
        <taxon>Pseudomonadati</taxon>
        <taxon>Pseudomonadota</taxon>
        <taxon>Alphaproteobacteria</taxon>
        <taxon>Hyphomicrobiales</taxon>
        <taxon>Methylobacteriaceae</taxon>
        <taxon>Methylobacterium</taxon>
    </lineage>
</organism>
<dbReference type="PANTHER" id="PTHR37017">
    <property type="entry name" value="AB HYDROLASE-1 DOMAIN-CONTAINING PROTEIN-RELATED"/>
    <property type="match status" value="1"/>
</dbReference>
<dbReference type="SUPFAM" id="SSF53474">
    <property type="entry name" value="alpha/beta-Hydrolases"/>
    <property type="match status" value="1"/>
</dbReference>
<name>A0A679J0V3_9HYPH</name>
<sequence>MRFLTLSDQQSRYFEGVIQFFRAKVMKFVLVHGSWHDGETFTAVADKLRAHGHDVHTPTIAGHGKDVGKAVNHADCTASIVRYIQDNDLNDFVLLGHSYGGTIISKVVEQVAERVRRLVFWNAFVLNDGESLLDAVPPHYREMFTDLANASPDNTVSMPFPVWREAFVNDADLETARATYDLLSSEPFQPFADKLDLKRFYEIVHSGRVPCSYINATEDTALPQGPEFGWHPRMSSRLGLFRLIQVSGSHEILFTAPGALADAIIRAGRD</sequence>
<dbReference type="InterPro" id="IPR000073">
    <property type="entry name" value="AB_hydrolase_1"/>
</dbReference>
<dbReference type="GO" id="GO:0102209">
    <property type="term" value="F:trans-permethrin hydrolase activity"/>
    <property type="evidence" value="ECO:0007669"/>
    <property type="project" value="UniProtKB-EC"/>
</dbReference>